<evidence type="ECO:0000256" key="4">
    <source>
        <dbReference type="SAM" id="MobiDB-lite"/>
    </source>
</evidence>
<keyword evidence="8" id="KW-1185">Reference proteome</keyword>
<comment type="caution">
    <text evidence="7">The sequence shown here is derived from an EMBL/GenBank/DDBJ whole genome shotgun (WGS) entry which is preliminary data.</text>
</comment>
<keyword evidence="1" id="KW-0479">Metal-binding</keyword>
<evidence type="ECO:0000313" key="7">
    <source>
        <dbReference type="EMBL" id="GJS73008.1"/>
    </source>
</evidence>
<dbReference type="InterPro" id="IPR039537">
    <property type="entry name" value="Retrotran_Ty1/copia-like"/>
</dbReference>
<feature type="region of interest" description="Disordered" evidence="4">
    <location>
        <begin position="661"/>
        <end position="684"/>
    </location>
</feature>
<dbReference type="Pfam" id="PF13976">
    <property type="entry name" value="gag_pre-integrs"/>
    <property type="match status" value="1"/>
</dbReference>
<keyword evidence="3" id="KW-0175">Coiled coil</keyword>
<protein>
    <submittedName>
        <fullName evidence="7">Retrovirus-related pol polyprotein from transposon TNT 1-94</fullName>
    </submittedName>
</protein>
<feature type="compositionally biased region" description="Basic and acidic residues" evidence="4">
    <location>
        <begin position="1571"/>
        <end position="1595"/>
    </location>
</feature>
<sequence>MHIVVNSVDILDVSKSCVDECNKCLELETELLKKKDLIEKDNNSGGNQNAPTFNQLFGINELKAQSQEKDMDIRKLKDMIKSLSGKDSVEKVKNDIDEIETINIELEQSLAKLLSENENLRKEHEHLKSIYKRPVFAVAALKNKLRKLKGKNVVDTTVSTPIATTLASGMIKINLEPLSPKLLKNKEAHKDYLKYTQEQAAFLREIVEQGRSLNPLDSALNYACKSVTRIQELLIYVTQSCPSFKPNEKLVVVTPMNRDKKVRFTEPLTSLSNTQKQVESHITQDSNKPLLHSTGAKCSTGASGSKPSGNTKNNRTSQSSSSNKTNKVEDQSRSFKSRKNKKNRVVKIKCNVHVMQSMLNANSKSFCVICNECLFDANHDKCVLDYVHDVNSWKPTGRIFTIVGNRCPLTRITSTKVVPLKETTIIQVTTPSSELKRSNVSDVPSSSLIDFRLSKLFSVAFRKHTCFIRDLEGVDLLKGSRGSNLYTLSMENLLLSSPICLLSKASKTKSWLWHRRLSHLNFDYITSLAKQGLVRGLPKLKYQKDHLCSASRTMLIFSKALLFLWAEAVATACYTPNRSLVRKCHNKTPYELLHDRKPDLSYLYVFGALCYPTNDSEDLGKLKPKADIGIFVNELTAMASEQFSSGPGYFSRTRCFKRSPSSITIDQDAPSTSTSQTTQETPSPFIPLGVEEADHDIEVAHMDNNSSFGNPIPKPSPEESSFQVVIPNNVHSVNQPPEHISKWTKDHLIDNSYKEALTESCWIEAMQEKLNEFERLEVWELVPRPDQAIRIFIAFAAHMNMIVYQMDVKTTFLNGNLRKDVYVSQPDGFVDPENPNHVYKLKKALYGLKQASRTYHFIKDQVENRVVELYFVKTEYRLNDIFTKALGQERLDFLFNKLGIKKVPEIFMQQFWYTIKKVKDSESYEFLLANKKCIFDAKVFRKILDICLRVKGEEFIEVQDDDATLTFLIGLGYKDPLHKNTSMYVDHMHQPWRTLASIINKCLSRKTRSNVRLRKSRIDIMRGMFLKYSTGLIPPKKSRGKGSQGKKTTDVSQESVDVSDESEPEPAKKRTGSRSTRGVVIQDTPSAPKPKLAVSKLKLKGTGGSSEGIGRIPGVLDESIIVFATSSEGTSTKLGVPDEEKVTSETNVILEWGSENESEHLEDYQLNSDVEEKNDNDGDTNDEDEDNDHNSDIQDTDDEDAKTESDEDEIYKYKIQVHKDVDVEMVKAETVEHENKEKDEMTDAAKADSTKLPLPSFSLSVSSGFGTHFLNLSSDVSLTDSPSVLKVLVSVITETTNLPPIPEIPTETPVSTALSPPHVTPTISIVQQTTTPIPTPPIITETPTITIVVLEPDALTTIQLRVAKLEKGVSELKKINHSAKALAFLKSQVPTVIDNYLGSKLGDAFQKVLQRQYSVKLAPKSSKIQTPSIDLKPEYEKSASEIRKIKNEQAEKQKMLKYTIKSTKKAALKQYDQKSTPCQTISENKSFNRNPANHALYHALMETLIEDENVMDKRVFDTVKNHKRKHDDDEDPSAGPNQGKKTKRRRIKESESFMKPSTTKETSKVATANEDVVHDVDQPHDDSTQVKDKDPKQDWFKQPPRPPTPDLEWNKRNVVLDQPEQPWFNQMISASKDPLTFNDLMATLIDFSKYVTNRLKIDNLTQAHLVGPVYKLTKGTYTSSIEFEYNMEECFKALTDILYWNNPEGDHCPFDLSKPLPLKGRPGHLTVVVEYFFNNDLEFLKSSDPTKNYTTSITKTKVAQYEIVGIKDMKILSVVSVKVERLHGYGHLDENVVKRADRQLYKFKEGDFVDLHLNDIEDMLLLVVQHKLFHLNGSDIVDFFLLFVCSQEVLSSKRRVEDLQLGVESFDA</sequence>
<evidence type="ECO:0000259" key="5">
    <source>
        <dbReference type="Pfam" id="PF07727"/>
    </source>
</evidence>
<feature type="region of interest" description="Disordered" evidence="4">
    <location>
        <begin position="1521"/>
        <end position="1607"/>
    </location>
</feature>
<evidence type="ECO:0000259" key="6">
    <source>
        <dbReference type="Pfam" id="PF13976"/>
    </source>
</evidence>
<dbReference type="InterPro" id="IPR025724">
    <property type="entry name" value="GAG-pre-integrase_dom"/>
</dbReference>
<dbReference type="PANTHER" id="PTHR42648:SF32">
    <property type="entry name" value="RIBONUCLEASE H-LIKE DOMAIN, GAG-PRE-INTEGRASE DOMAIN PROTEIN-RELATED"/>
    <property type="match status" value="1"/>
</dbReference>
<feature type="compositionally biased region" description="Polar residues" evidence="4">
    <location>
        <begin position="267"/>
        <end position="287"/>
    </location>
</feature>
<feature type="compositionally biased region" description="Low complexity" evidence="4">
    <location>
        <begin position="310"/>
        <end position="325"/>
    </location>
</feature>
<name>A0ABQ4Y7S9_9ASTR</name>
<feature type="compositionally biased region" description="Acidic residues" evidence="4">
    <location>
        <begin position="1194"/>
        <end position="1209"/>
    </location>
</feature>
<dbReference type="Proteomes" id="UP001151760">
    <property type="component" value="Unassembled WGS sequence"/>
</dbReference>
<feature type="compositionally biased region" description="Polar residues" evidence="4">
    <location>
        <begin position="1555"/>
        <end position="1566"/>
    </location>
</feature>
<evidence type="ECO:0000313" key="8">
    <source>
        <dbReference type="Proteomes" id="UP001151760"/>
    </source>
</evidence>
<feature type="region of interest" description="Disordered" evidence="4">
    <location>
        <begin position="264"/>
        <end position="340"/>
    </location>
</feature>
<evidence type="ECO:0000256" key="2">
    <source>
        <dbReference type="ARBA" id="ARBA00022801"/>
    </source>
</evidence>
<accession>A0ABQ4Y7S9</accession>
<reference evidence="7" key="2">
    <citation type="submission" date="2022-01" db="EMBL/GenBank/DDBJ databases">
        <authorList>
            <person name="Yamashiro T."/>
            <person name="Shiraishi A."/>
            <person name="Satake H."/>
            <person name="Nakayama K."/>
        </authorList>
    </citation>
    <scope>NUCLEOTIDE SEQUENCE</scope>
</reference>
<feature type="region of interest" description="Disordered" evidence="4">
    <location>
        <begin position="1153"/>
        <end position="1209"/>
    </location>
</feature>
<feature type="compositionally biased region" description="Acidic residues" evidence="4">
    <location>
        <begin position="1177"/>
        <end position="1187"/>
    </location>
</feature>
<reference evidence="7" key="1">
    <citation type="journal article" date="2022" name="Int. J. Mol. Sci.">
        <title>Draft Genome of Tanacetum Coccineum: Genomic Comparison of Closely Related Tanacetum-Family Plants.</title>
        <authorList>
            <person name="Yamashiro T."/>
            <person name="Shiraishi A."/>
            <person name="Nakayama K."/>
            <person name="Satake H."/>
        </authorList>
    </citation>
    <scope>NUCLEOTIDE SEQUENCE</scope>
</reference>
<dbReference type="InterPro" id="IPR013103">
    <property type="entry name" value="RVT_2"/>
</dbReference>
<keyword evidence="2" id="KW-0378">Hydrolase</keyword>
<gene>
    <name evidence="7" type="ORF">Tco_0705849</name>
</gene>
<dbReference type="EMBL" id="BQNB010010122">
    <property type="protein sequence ID" value="GJS73008.1"/>
    <property type="molecule type" value="Genomic_DNA"/>
</dbReference>
<feature type="coiled-coil region" evidence="3">
    <location>
        <begin position="59"/>
        <end position="130"/>
    </location>
</feature>
<evidence type="ECO:0000256" key="1">
    <source>
        <dbReference type="ARBA" id="ARBA00022723"/>
    </source>
</evidence>
<feature type="compositionally biased region" description="Low complexity" evidence="4">
    <location>
        <begin position="670"/>
        <end position="683"/>
    </location>
</feature>
<evidence type="ECO:0000256" key="3">
    <source>
        <dbReference type="SAM" id="Coils"/>
    </source>
</evidence>
<dbReference type="Pfam" id="PF07727">
    <property type="entry name" value="RVT_2"/>
    <property type="match status" value="1"/>
</dbReference>
<feature type="domain" description="GAG-pre-integrase" evidence="6">
    <location>
        <begin position="484"/>
        <end position="550"/>
    </location>
</feature>
<feature type="region of interest" description="Disordered" evidence="4">
    <location>
        <begin position="1031"/>
        <end position="1092"/>
    </location>
</feature>
<feature type="domain" description="Reverse transcriptase Ty1/copia-type" evidence="5">
    <location>
        <begin position="741"/>
        <end position="891"/>
    </location>
</feature>
<organism evidence="7 8">
    <name type="scientific">Tanacetum coccineum</name>
    <dbReference type="NCBI Taxonomy" id="301880"/>
    <lineage>
        <taxon>Eukaryota</taxon>
        <taxon>Viridiplantae</taxon>
        <taxon>Streptophyta</taxon>
        <taxon>Embryophyta</taxon>
        <taxon>Tracheophyta</taxon>
        <taxon>Spermatophyta</taxon>
        <taxon>Magnoliopsida</taxon>
        <taxon>eudicotyledons</taxon>
        <taxon>Gunneridae</taxon>
        <taxon>Pentapetalae</taxon>
        <taxon>asterids</taxon>
        <taxon>campanulids</taxon>
        <taxon>Asterales</taxon>
        <taxon>Asteraceae</taxon>
        <taxon>Asteroideae</taxon>
        <taxon>Anthemideae</taxon>
        <taxon>Anthemidinae</taxon>
        <taxon>Tanacetum</taxon>
    </lineage>
</organism>
<feature type="compositionally biased region" description="Polar residues" evidence="4">
    <location>
        <begin position="296"/>
        <end position="309"/>
    </location>
</feature>
<proteinExistence type="predicted"/>
<dbReference type="PANTHER" id="PTHR42648">
    <property type="entry name" value="TRANSPOSASE, PUTATIVE-RELATED"/>
    <property type="match status" value="1"/>
</dbReference>